<name>A0A5C6S939_9BACT</name>
<evidence type="ECO:0000256" key="1">
    <source>
        <dbReference type="SAM" id="SignalP"/>
    </source>
</evidence>
<dbReference type="PROSITE" id="PS51257">
    <property type="entry name" value="PROKAR_LIPOPROTEIN"/>
    <property type="match status" value="1"/>
</dbReference>
<dbReference type="Proteomes" id="UP000321580">
    <property type="component" value="Unassembled WGS sequence"/>
</dbReference>
<evidence type="ECO:0000313" key="3">
    <source>
        <dbReference type="Proteomes" id="UP000321580"/>
    </source>
</evidence>
<reference evidence="2 3" key="1">
    <citation type="submission" date="2019-08" db="EMBL/GenBank/DDBJ databases">
        <title>Genome of Phaeodactylibacter luteus.</title>
        <authorList>
            <person name="Bowman J.P."/>
        </authorList>
    </citation>
    <scope>NUCLEOTIDE SEQUENCE [LARGE SCALE GENOMIC DNA]</scope>
    <source>
        <strain evidence="2 3">KCTC 42180</strain>
    </source>
</reference>
<proteinExistence type="predicted"/>
<sequence length="320" mass="33945">MKSLLTSLLAACLFLACGGPTPAPPKPPPLQPVSTSDLLIWAGQQEQVYKSSSYSAYYKEALKRGTQISNSQKIAQLPAQAKIGFVLPKGAAAATADEMGLLLKSIMRKPNRNQIIAGLVAAGAIGGVYLLEEEGTAEPSKIGAGASAVPLPANSLSDEQIARLLKSYKMPQAQAEALAASAEQSAAQNLTIKQQPRPARIEEANVSIAFRFGQKGAELQVKPFLPAHPKASCFVQVRAAFPNGLPIKDTNGLMALPDGSVGARHEIPPASTPVSFALSPIRLFFPLAELHTPLRPVQFVVEILDEENNSLAEPQFVLLK</sequence>
<organism evidence="2 3">
    <name type="scientific">Phaeodactylibacter luteus</name>
    <dbReference type="NCBI Taxonomy" id="1564516"/>
    <lineage>
        <taxon>Bacteria</taxon>
        <taxon>Pseudomonadati</taxon>
        <taxon>Bacteroidota</taxon>
        <taxon>Saprospiria</taxon>
        <taxon>Saprospirales</taxon>
        <taxon>Haliscomenobacteraceae</taxon>
        <taxon>Phaeodactylibacter</taxon>
    </lineage>
</organism>
<feature type="signal peptide" evidence="1">
    <location>
        <begin position="1"/>
        <end position="23"/>
    </location>
</feature>
<dbReference type="RefSeq" id="WP_147165454.1">
    <property type="nucleotide sequence ID" value="NZ_VOOR01000001.1"/>
</dbReference>
<evidence type="ECO:0000313" key="2">
    <source>
        <dbReference type="EMBL" id="TXB70222.1"/>
    </source>
</evidence>
<keyword evidence="1" id="KW-0732">Signal</keyword>
<feature type="chain" id="PRO_5022716003" evidence="1">
    <location>
        <begin position="24"/>
        <end position="320"/>
    </location>
</feature>
<comment type="caution">
    <text evidence="2">The sequence shown here is derived from an EMBL/GenBank/DDBJ whole genome shotgun (WGS) entry which is preliminary data.</text>
</comment>
<protein>
    <submittedName>
        <fullName evidence="2">Uncharacterized protein</fullName>
    </submittedName>
</protein>
<keyword evidence="3" id="KW-1185">Reference proteome</keyword>
<dbReference type="AlphaFoldDB" id="A0A5C6S939"/>
<gene>
    <name evidence="2" type="ORF">FRY97_00515</name>
</gene>
<dbReference type="EMBL" id="VOOR01000001">
    <property type="protein sequence ID" value="TXB70222.1"/>
    <property type="molecule type" value="Genomic_DNA"/>
</dbReference>
<accession>A0A5C6S939</accession>